<dbReference type="GO" id="GO:0051213">
    <property type="term" value="F:dioxygenase activity"/>
    <property type="evidence" value="ECO:0007669"/>
    <property type="project" value="UniProtKB-KW"/>
</dbReference>
<protein>
    <submittedName>
        <fullName evidence="6">Alpha-ketoglutarate-dependent taurine dioxygenase</fullName>
    </submittedName>
</protein>
<reference evidence="6 7" key="1">
    <citation type="submission" date="2020-08" db="EMBL/GenBank/DDBJ databases">
        <title>Genomic Encyclopedia of Type Strains, Phase IV (KMG-IV): sequencing the most valuable type-strain genomes for metagenomic binning, comparative biology and taxonomic classification.</title>
        <authorList>
            <person name="Goeker M."/>
        </authorList>
    </citation>
    <scope>NUCLEOTIDE SEQUENCE [LARGE SCALE GENOMIC DNA]</scope>
    <source>
        <strain evidence="6 7">DSM 45385</strain>
    </source>
</reference>
<keyword evidence="6" id="KW-0223">Dioxygenase</keyword>
<dbReference type="Pfam" id="PF02668">
    <property type="entry name" value="TauD"/>
    <property type="match status" value="1"/>
</dbReference>
<evidence type="ECO:0000256" key="4">
    <source>
        <dbReference type="ARBA" id="ARBA00023194"/>
    </source>
</evidence>
<dbReference type="PANTHER" id="PTHR10696">
    <property type="entry name" value="GAMMA-BUTYROBETAINE HYDROXYLASE-RELATED"/>
    <property type="match status" value="1"/>
</dbReference>
<dbReference type="SUPFAM" id="SSF51197">
    <property type="entry name" value="Clavaminate synthase-like"/>
    <property type="match status" value="1"/>
</dbReference>
<organism evidence="6 7">
    <name type="scientific">Nonomuraea endophytica</name>
    <dbReference type="NCBI Taxonomy" id="714136"/>
    <lineage>
        <taxon>Bacteria</taxon>
        <taxon>Bacillati</taxon>
        <taxon>Actinomycetota</taxon>
        <taxon>Actinomycetes</taxon>
        <taxon>Streptosporangiales</taxon>
        <taxon>Streptosporangiaceae</taxon>
        <taxon>Nonomuraea</taxon>
    </lineage>
</organism>
<keyword evidence="7" id="KW-1185">Reference proteome</keyword>
<feature type="domain" description="TauD/TfdA-like" evidence="5">
    <location>
        <begin position="14"/>
        <end position="226"/>
    </location>
</feature>
<evidence type="ECO:0000313" key="7">
    <source>
        <dbReference type="Proteomes" id="UP000568380"/>
    </source>
</evidence>
<dbReference type="RefSeq" id="WP_184968741.1">
    <property type="nucleotide sequence ID" value="NZ_JACHIN010000010.1"/>
</dbReference>
<keyword evidence="3" id="KW-0408">Iron</keyword>
<comment type="caution">
    <text evidence="6">The sequence shown here is derived from an EMBL/GenBank/DDBJ whole genome shotgun (WGS) entry which is preliminary data.</text>
</comment>
<dbReference type="GO" id="GO:0017000">
    <property type="term" value="P:antibiotic biosynthetic process"/>
    <property type="evidence" value="ECO:0007669"/>
    <property type="project" value="UniProtKB-KW"/>
</dbReference>
<evidence type="ECO:0000313" key="6">
    <source>
        <dbReference type="EMBL" id="MBB5081403.1"/>
    </source>
</evidence>
<dbReference type="EMBL" id="JACHIN010000010">
    <property type="protein sequence ID" value="MBB5081403.1"/>
    <property type="molecule type" value="Genomic_DNA"/>
</dbReference>
<dbReference type="AlphaFoldDB" id="A0A7W8A8A4"/>
<comment type="cofactor">
    <cofactor evidence="1">
        <name>Fe(2+)</name>
        <dbReference type="ChEBI" id="CHEBI:29033"/>
    </cofactor>
</comment>
<dbReference type="Gene3D" id="3.60.130.10">
    <property type="entry name" value="Clavaminate synthase-like"/>
    <property type="match status" value="1"/>
</dbReference>
<dbReference type="InterPro" id="IPR042098">
    <property type="entry name" value="TauD-like_sf"/>
</dbReference>
<keyword evidence="2" id="KW-0560">Oxidoreductase</keyword>
<name>A0A7W8A8A4_9ACTN</name>
<proteinExistence type="predicted"/>
<dbReference type="PANTHER" id="PTHR10696:SF56">
    <property type="entry name" value="TAUD_TFDA-LIKE DOMAIN-CONTAINING PROTEIN"/>
    <property type="match status" value="1"/>
</dbReference>
<evidence type="ECO:0000256" key="3">
    <source>
        <dbReference type="ARBA" id="ARBA00023004"/>
    </source>
</evidence>
<dbReference type="InterPro" id="IPR050411">
    <property type="entry name" value="AlphaKG_dependent_hydroxylases"/>
</dbReference>
<dbReference type="InterPro" id="IPR003819">
    <property type="entry name" value="TauD/TfdA-like"/>
</dbReference>
<evidence type="ECO:0000256" key="2">
    <source>
        <dbReference type="ARBA" id="ARBA00023002"/>
    </source>
</evidence>
<keyword evidence="4" id="KW-0045">Antibiotic biosynthesis</keyword>
<evidence type="ECO:0000259" key="5">
    <source>
        <dbReference type="Pfam" id="PF02668"/>
    </source>
</evidence>
<gene>
    <name evidence="6" type="ORF">HNR40_006898</name>
</gene>
<dbReference type="Proteomes" id="UP000568380">
    <property type="component" value="Unassembled WGS sequence"/>
</dbReference>
<evidence type="ECO:0000256" key="1">
    <source>
        <dbReference type="ARBA" id="ARBA00001954"/>
    </source>
</evidence>
<accession>A0A7W8A8A4</accession>
<sequence>MASRSKGLSAHADPATVNALLQRDGLVMFEGVHGRAAVVRLARRLVVPWQHRDAEPDGVTVISDRGPMAEQPGFAGFGAGELSPHTESSALAVPPRMLLLMCGSPAACGGESLVVDGAAVYRDLSSDPDVIARLRQPHSVQFALGRWGSIFANTADGNMALRLRLDDLAHFTEPVHAVLPTLIGAIRRHQRLLPLKTGEGFLLDNRRMLHGRRSFTGQSERVMYRVLGNPTADITLPTGFTVSGLALAAPAC</sequence>